<proteinExistence type="predicted"/>
<dbReference type="EMBL" id="BONQ01000156">
    <property type="protein sequence ID" value="GIG51516.1"/>
    <property type="molecule type" value="Genomic_DNA"/>
</dbReference>
<keyword evidence="3" id="KW-1185">Reference proteome</keyword>
<reference evidence="2" key="1">
    <citation type="submission" date="2021-01" db="EMBL/GenBank/DDBJ databases">
        <title>Whole genome shotgun sequence of Dactylosporangium siamense NBRC 106093.</title>
        <authorList>
            <person name="Komaki H."/>
            <person name="Tamura T."/>
        </authorList>
    </citation>
    <scope>NUCLEOTIDE SEQUENCE</scope>
    <source>
        <strain evidence="2">NBRC 106093</strain>
    </source>
</reference>
<dbReference type="NCBIfam" id="NF041216">
    <property type="entry name" value="CU044_2847_fam"/>
    <property type="match status" value="1"/>
</dbReference>
<dbReference type="Proteomes" id="UP000660611">
    <property type="component" value="Unassembled WGS sequence"/>
</dbReference>
<dbReference type="AlphaFoldDB" id="A0A919PYC9"/>
<feature type="domain" description="Trypsin-co-occurring" evidence="1">
    <location>
        <begin position="16"/>
        <end position="105"/>
    </location>
</feature>
<sequence>MRRYGVAMSEAAVAEGVVVQVVELAGGREISWGDGTVERLRDRLSDVQSAIVAGVRAVAANVTPDLSGWEVAELQAKFGVTLNAEAGVVVSRATTGATFEVTVTLRRKPDAEPAAEAGQSG</sequence>
<name>A0A919PYC9_9ACTN</name>
<dbReference type="Pfam" id="PF19493">
    <property type="entry name" value="Trypco1"/>
    <property type="match status" value="1"/>
</dbReference>
<accession>A0A919PYC9</accession>
<evidence type="ECO:0000313" key="2">
    <source>
        <dbReference type="EMBL" id="GIG51516.1"/>
    </source>
</evidence>
<organism evidence="2 3">
    <name type="scientific">Dactylosporangium siamense</name>
    <dbReference type="NCBI Taxonomy" id="685454"/>
    <lineage>
        <taxon>Bacteria</taxon>
        <taxon>Bacillati</taxon>
        <taxon>Actinomycetota</taxon>
        <taxon>Actinomycetes</taxon>
        <taxon>Micromonosporales</taxon>
        <taxon>Micromonosporaceae</taxon>
        <taxon>Dactylosporangium</taxon>
    </lineage>
</organism>
<gene>
    <name evidence="2" type="ORF">Dsi01nite_095570</name>
</gene>
<dbReference type="InterPro" id="IPR045794">
    <property type="entry name" value="Trypco1"/>
</dbReference>
<protein>
    <recommendedName>
        <fullName evidence="1">Trypsin-co-occurring domain-containing protein</fullName>
    </recommendedName>
</protein>
<evidence type="ECO:0000259" key="1">
    <source>
        <dbReference type="Pfam" id="PF19493"/>
    </source>
</evidence>
<comment type="caution">
    <text evidence="2">The sequence shown here is derived from an EMBL/GenBank/DDBJ whole genome shotgun (WGS) entry which is preliminary data.</text>
</comment>
<evidence type="ECO:0000313" key="3">
    <source>
        <dbReference type="Proteomes" id="UP000660611"/>
    </source>
</evidence>